<dbReference type="InterPro" id="IPR006900">
    <property type="entry name" value="Sec23/24_helical_dom"/>
</dbReference>
<feature type="region of interest" description="Disordered" evidence="12">
    <location>
        <begin position="1"/>
        <end position="87"/>
    </location>
</feature>
<feature type="domain" description="Sec23/Sec24 trunk" evidence="15">
    <location>
        <begin position="360"/>
        <end position="597"/>
    </location>
</feature>
<dbReference type="InterPro" id="IPR036175">
    <property type="entry name" value="Sec23/24_helical_dom_sf"/>
</dbReference>
<dbReference type="GO" id="GO:0005789">
    <property type="term" value="C:endoplasmic reticulum membrane"/>
    <property type="evidence" value="ECO:0007669"/>
    <property type="project" value="UniProtKB-SubCell"/>
</dbReference>
<dbReference type="Pfam" id="PF04815">
    <property type="entry name" value="Sec23_helical"/>
    <property type="match status" value="1"/>
</dbReference>
<dbReference type="InterPro" id="IPR012990">
    <property type="entry name" value="Beta-sandwich_Sec23_24"/>
</dbReference>
<evidence type="ECO:0000256" key="1">
    <source>
        <dbReference type="ARBA" id="ARBA00004394"/>
    </source>
</evidence>
<dbReference type="GO" id="GO:0070971">
    <property type="term" value="C:endoplasmic reticulum exit site"/>
    <property type="evidence" value="ECO:0007669"/>
    <property type="project" value="TreeGrafter"/>
</dbReference>
<dbReference type="GO" id="GO:0030127">
    <property type="term" value="C:COPII vesicle coat"/>
    <property type="evidence" value="ECO:0007669"/>
    <property type="project" value="InterPro"/>
</dbReference>
<dbReference type="GO" id="GO:0000139">
    <property type="term" value="C:Golgi membrane"/>
    <property type="evidence" value="ECO:0007669"/>
    <property type="project" value="UniProtKB-SubCell"/>
</dbReference>
<evidence type="ECO:0000313" key="18">
    <source>
        <dbReference type="EMBL" id="ORE10135.1"/>
    </source>
</evidence>
<proteinExistence type="inferred from homology"/>
<dbReference type="GO" id="GO:0008270">
    <property type="term" value="F:zinc ion binding"/>
    <property type="evidence" value="ECO:0007669"/>
    <property type="project" value="InterPro"/>
</dbReference>
<dbReference type="SUPFAM" id="SSF81995">
    <property type="entry name" value="beta-sandwich domain of Sec23/24"/>
    <property type="match status" value="1"/>
</dbReference>
<evidence type="ECO:0000256" key="10">
    <source>
        <dbReference type="ARBA" id="ARBA00023034"/>
    </source>
</evidence>
<dbReference type="Proteomes" id="UP000242414">
    <property type="component" value="Unassembled WGS sequence"/>
</dbReference>
<dbReference type="InterPro" id="IPR007123">
    <property type="entry name" value="Gelsolin-like_dom"/>
</dbReference>
<dbReference type="GO" id="GO:0090110">
    <property type="term" value="P:COPII-coated vesicle cargo loading"/>
    <property type="evidence" value="ECO:0007669"/>
    <property type="project" value="TreeGrafter"/>
</dbReference>
<dbReference type="InterPro" id="IPR036465">
    <property type="entry name" value="vWFA_dom_sf"/>
</dbReference>
<dbReference type="GO" id="GO:0006886">
    <property type="term" value="P:intracellular protein transport"/>
    <property type="evidence" value="ECO:0007669"/>
    <property type="project" value="InterPro"/>
</dbReference>
<evidence type="ECO:0000256" key="4">
    <source>
        <dbReference type="ARBA" id="ARBA00008334"/>
    </source>
</evidence>
<evidence type="ECO:0000256" key="9">
    <source>
        <dbReference type="ARBA" id="ARBA00022927"/>
    </source>
</evidence>
<keyword evidence="11" id="KW-0472">Membrane</keyword>
<dbReference type="InterPro" id="IPR036174">
    <property type="entry name" value="Znf_Sec23_Sec24_sf"/>
</dbReference>
<evidence type="ECO:0000256" key="2">
    <source>
        <dbReference type="ARBA" id="ARBA00004496"/>
    </source>
</evidence>
<feature type="domain" description="Gelsolin-like" evidence="13">
    <location>
        <begin position="829"/>
        <end position="899"/>
    </location>
</feature>
<accession>A0A1X0RDK7</accession>
<feature type="compositionally biased region" description="Polar residues" evidence="12">
    <location>
        <begin position="60"/>
        <end position="73"/>
    </location>
</feature>
<evidence type="ECO:0000259" key="13">
    <source>
        <dbReference type="Pfam" id="PF00626"/>
    </source>
</evidence>
<dbReference type="SUPFAM" id="SSF82754">
    <property type="entry name" value="C-terminal, gelsolin-like domain of Sec23/24"/>
    <property type="match status" value="1"/>
</dbReference>
<evidence type="ECO:0000259" key="14">
    <source>
        <dbReference type="Pfam" id="PF04810"/>
    </source>
</evidence>
<evidence type="ECO:0008006" key="19">
    <source>
        <dbReference type="Google" id="ProtNLM"/>
    </source>
</evidence>
<dbReference type="PANTHER" id="PTHR13803:SF39">
    <property type="entry name" value="SECRETORY 24AB, ISOFORM A"/>
    <property type="match status" value="1"/>
</dbReference>
<dbReference type="SUPFAM" id="SSF82919">
    <property type="entry name" value="Zn-finger domain of Sec23/24"/>
    <property type="match status" value="1"/>
</dbReference>
<dbReference type="Pfam" id="PF04811">
    <property type="entry name" value="Sec23_trunk"/>
    <property type="match status" value="1"/>
</dbReference>
<dbReference type="InterPro" id="IPR029006">
    <property type="entry name" value="ADF-H/Gelsolin-like_dom_sf"/>
</dbReference>
<dbReference type="InterPro" id="IPR036180">
    <property type="entry name" value="Gelsolin-like_dom_sf"/>
</dbReference>
<dbReference type="Gene3D" id="1.20.120.730">
    <property type="entry name" value="Sec23/Sec24 helical domain"/>
    <property type="match status" value="1"/>
</dbReference>
<dbReference type="InterPro" id="IPR050550">
    <property type="entry name" value="SEC23_SEC24_subfamily"/>
</dbReference>
<dbReference type="Gene3D" id="3.40.20.10">
    <property type="entry name" value="Severin"/>
    <property type="match status" value="1"/>
</dbReference>
<evidence type="ECO:0000256" key="5">
    <source>
        <dbReference type="ARBA" id="ARBA00022448"/>
    </source>
</evidence>
<dbReference type="Gene3D" id="2.30.30.380">
    <property type="entry name" value="Zn-finger domain of Sec23/24"/>
    <property type="match status" value="1"/>
</dbReference>
<keyword evidence="5" id="KW-0813">Transport</keyword>
<organism evidence="18">
    <name type="scientific">Rhizopus microsporus var. microsporus</name>
    <dbReference type="NCBI Taxonomy" id="86635"/>
    <lineage>
        <taxon>Eukaryota</taxon>
        <taxon>Fungi</taxon>
        <taxon>Fungi incertae sedis</taxon>
        <taxon>Mucoromycota</taxon>
        <taxon>Mucoromycotina</taxon>
        <taxon>Mucoromycetes</taxon>
        <taxon>Mucorales</taxon>
        <taxon>Mucorineae</taxon>
        <taxon>Rhizopodaceae</taxon>
        <taxon>Rhizopus</taxon>
    </lineage>
</organism>
<comment type="similarity">
    <text evidence="4">Belongs to the SEC23/SEC24 family. SEC24 subfamily.</text>
</comment>
<dbReference type="GO" id="GO:0000149">
    <property type="term" value="F:SNARE binding"/>
    <property type="evidence" value="ECO:0007669"/>
    <property type="project" value="TreeGrafter"/>
</dbReference>
<comment type="subcellular location">
    <subcellularLocation>
        <location evidence="2">Cytoplasm</location>
    </subcellularLocation>
    <subcellularLocation>
        <location evidence="3">Endoplasmic reticulum membrane</location>
    </subcellularLocation>
    <subcellularLocation>
        <location evidence="1">Golgi apparatus membrane</location>
    </subcellularLocation>
</comment>
<dbReference type="InterPro" id="IPR006895">
    <property type="entry name" value="Znf_Sec23_Sec24"/>
</dbReference>
<feature type="domain" description="Sec23/Sec24 helical" evidence="16">
    <location>
        <begin position="698"/>
        <end position="801"/>
    </location>
</feature>
<dbReference type="Pfam" id="PF04810">
    <property type="entry name" value="zf-Sec23_Sec24"/>
    <property type="match status" value="1"/>
</dbReference>
<dbReference type="InterPro" id="IPR041742">
    <property type="entry name" value="Sec24-like_trunk_dom"/>
</dbReference>
<dbReference type="SUPFAM" id="SSF53300">
    <property type="entry name" value="vWA-like"/>
    <property type="match status" value="1"/>
</dbReference>
<keyword evidence="6" id="KW-0963">Cytoplasm</keyword>
<keyword evidence="8" id="KW-0931">ER-Golgi transport</keyword>
<dbReference type="CDD" id="cd01479">
    <property type="entry name" value="Sec24-like"/>
    <property type="match status" value="1"/>
</dbReference>
<dbReference type="AlphaFoldDB" id="A0A1X0RDK7"/>
<name>A0A1X0RDK7_RHIZD</name>
<dbReference type="Pfam" id="PF00626">
    <property type="entry name" value="Gelsolin"/>
    <property type="match status" value="1"/>
</dbReference>
<feature type="domain" description="Sec23/Sec24 beta-sandwich" evidence="17">
    <location>
        <begin position="604"/>
        <end position="687"/>
    </location>
</feature>
<evidence type="ECO:0000256" key="3">
    <source>
        <dbReference type="ARBA" id="ARBA00004586"/>
    </source>
</evidence>
<dbReference type="InterPro" id="IPR006896">
    <property type="entry name" value="Sec23/24_trunk_dom"/>
</dbReference>
<feature type="compositionally biased region" description="Low complexity" evidence="12">
    <location>
        <begin position="138"/>
        <end position="164"/>
    </location>
</feature>
<dbReference type="OrthoDB" id="49016at2759"/>
<dbReference type="SUPFAM" id="SSF81811">
    <property type="entry name" value="Helical domain of Sec23/24"/>
    <property type="match status" value="1"/>
</dbReference>
<sequence length="961" mass="105709">MPRPGMQSPVGASPLPPHPGLPPNVRPGPIPPQPQQRPLVRPVSQSPVMSPAGRPAVVSSPVTTPSTIQQQSPMSPPVQHAEHYKKKRMYPEQITKAYSGESPVPPAYPSQQLQQPYVSPAMANQQPQFISPMGVPSPYAQQQQQTQQPQQQQQQPHAYGQYQAPSVGYNTYGQDAVGQMATQFGNMSMGPAAAAVVPAVPLLGARPHIADIDNTGPQARLPPNISVTDSPFVNADPSYQCSTLNAVPATESLLKKSRLPLALVLTPYRSLKEGDDSVPVVRDSVIARCRRCRTYINPFATFVEGGQRWKCNMCFLLNDVPAAFDYDSITQQPADRWKRPELNYGCVEFVAPTEYMVRPPQAPAYVFVIDVSYSAIQSGMVATAARTILDSLERLPNDENRTKVAIITVDSSLHFYNLNPSLNEPQMLVVSDLDDVYLPSPSDLLVNLTESIHILKTLLEKLPELFKDSMNVNNALGTGLQAAFKMLSPIGGKIICLQSTLPNTGAGALKPREDVKLLGTSKESSLLNAASPFYKSFAVDCSRSQVACDMVIFGGQYSDVATLSCVPHYTGGQTYYYPGFNASRTEDAIKFAHEFSELLAEQIGLEAVIRIRASRGLRMSAFHGNFFIRSSDLLALPNVPRDQKYVVEVTMEDDLKTPTVCFQTALLHTACNGERRIRVVTTCLPVSSTMSELYASANQQAITAYLGVKAVERGLTSKLDDARDAVVNKLVDIFGVYKTHVLGSGQGSTPQLTAPDNLKLLPLLALGLLKHDGLRQSSQIPSDMRSNAMNLLTTMPIQLLIPYLYANLYSLHNMPPEAGEFSEKGVIFPPVLNLTAENLEPHGCYLLENGQNMYIWVGRNVVPQLCVDLFDVKSYEGLKGGKITLPVLNTPLNKKVNTIIGKVREMRRGNYHPTLYLVKEDGDPYLRLWFLAHLIEDRTDNIMSYQQFLQHIKDRVSSGSF</sequence>
<keyword evidence="7" id="KW-0256">Endoplasmic reticulum</keyword>
<evidence type="ECO:0000259" key="16">
    <source>
        <dbReference type="Pfam" id="PF04815"/>
    </source>
</evidence>
<keyword evidence="10" id="KW-0333">Golgi apparatus</keyword>
<keyword evidence="9" id="KW-0653">Protein transport</keyword>
<evidence type="ECO:0000256" key="7">
    <source>
        <dbReference type="ARBA" id="ARBA00022824"/>
    </source>
</evidence>
<evidence type="ECO:0000256" key="6">
    <source>
        <dbReference type="ARBA" id="ARBA00022490"/>
    </source>
</evidence>
<feature type="region of interest" description="Disordered" evidence="12">
    <location>
        <begin position="127"/>
        <end position="165"/>
    </location>
</feature>
<gene>
    <name evidence="18" type="ORF">BCV72DRAFT_34532</name>
</gene>
<dbReference type="Gene3D" id="3.40.50.410">
    <property type="entry name" value="von Willebrand factor, type A domain"/>
    <property type="match status" value="1"/>
</dbReference>
<dbReference type="EMBL" id="KV921868">
    <property type="protein sequence ID" value="ORE10135.1"/>
    <property type="molecule type" value="Genomic_DNA"/>
</dbReference>
<feature type="domain" description="Zinc finger Sec23/Sec24-type" evidence="14">
    <location>
        <begin position="286"/>
        <end position="323"/>
    </location>
</feature>
<evidence type="ECO:0000259" key="17">
    <source>
        <dbReference type="Pfam" id="PF08033"/>
    </source>
</evidence>
<evidence type="ECO:0000256" key="8">
    <source>
        <dbReference type="ARBA" id="ARBA00022892"/>
    </source>
</evidence>
<evidence type="ECO:0000256" key="12">
    <source>
        <dbReference type="SAM" id="MobiDB-lite"/>
    </source>
</evidence>
<reference evidence="18" key="1">
    <citation type="journal article" date="2016" name="Proc. Natl. Acad. Sci. U.S.A.">
        <title>Lipid metabolic changes in an early divergent fungus govern the establishment of a mutualistic symbiosis with endobacteria.</title>
        <authorList>
            <person name="Lastovetsky O.A."/>
            <person name="Gaspar M.L."/>
            <person name="Mondo S.J."/>
            <person name="LaButti K.M."/>
            <person name="Sandor L."/>
            <person name="Grigoriev I.V."/>
            <person name="Henry S.A."/>
            <person name="Pawlowska T.E."/>
        </authorList>
    </citation>
    <scope>NUCLEOTIDE SEQUENCE [LARGE SCALE GENOMIC DNA]</scope>
    <source>
        <strain evidence="18">ATCC 52814</strain>
    </source>
</reference>
<dbReference type="Gene3D" id="2.60.40.1670">
    <property type="entry name" value="beta-sandwich domain of Sec23/24"/>
    <property type="match status" value="1"/>
</dbReference>
<dbReference type="VEuPathDB" id="FungiDB:BCV72DRAFT_34532"/>
<dbReference type="Pfam" id="PF08033">
    <property type="entry name" value="Sec23_BS"/>
    <property type="match status" value="1"/>
</dbReference>
<evidence type="ECO:0000259" key="15">
    <source>
        <dbReference type="Pfam" id="PF04811"/>
    </source>
</evidence>
<evidence type="ECO:0000256" key="11">
    <source>
        <dbReference type="ARBA" id="ARBA00023136"/>
    </source>
</evidence>
<dbReference type="PANTHER" id="PTHR13803">
    <property type="entry name" value="SEC24-RELATED PROTEIN"/>
    <property type="match status" value="1"/>
</dbReference>
<protein>
    <recommendedName>
        <fullName evidence="19">Beta-sandwich domain of Sec23/24</fullName>
    </recommendedName>
</protein>
<feature type="compositionally biased region" description="Pro residues" evidence="12">
    <location>
        <begin position="14"/>
        <end position="35"/>
    </location>
</feature>